<sequence length="113" mass="13595">MLARTLVHYGLHFVFPLVIALLWPRRRWTVVYLLLLSTMLIDVDHLLARPIFDPNRCSVGTHLLHSYPMVGLYVVMLFLPYERWGWPWWLRVLAVGLTLHILTDWQDFYLWLH</sequence>
<proteinExistence type="predicted"/>
<evidence type="ECO:0000256" key="1">
    <source>
        <dbReference type="SAM" id="Phobius"/>
    </source>
</evidence>
<evidence type="ECO:0008006" key="4">
    <source>
        <dbReference type="Google" id="ProtNLM"/>
    </source>
</evidence>
<evidence type="ECO:0000313" key="2">
    <source>
        <dbReference type="EMBL" id="KXB73336.1"/>
    </source>
</evidence>
<dbReference type="EMBL" id="LSDK01000140">
    <property type="protein sequence ID" value="KXB73336.1"/>
    <property type="molecule type" value="Genomic_DNA"/>
</dbReference>
<protein>
    <recommendedName>
        <fullName evidence="4">Membrane-bound metal-dependent hydrolase</fullName>
    </recommendedName>
</protein>
<organism evidence="2 3">
    <name type="scientific">Porphyromonas somerae</name>
    <dbReference type="NCBI Taxonomy" id="322095"/>
    <lineage>
        <taxon>Bacteria</taxon>
        <taxon>Pseudomonadati</taxon>
        <taxon>Bacteroidota</taxon>
        <taxon>Bacteroidia</taxon>
        <taxon>Bacteroidales</taxon>
        <taxon>Porphyromonadaceae</taxon>
        <taxon>Porphyromonas</taxon>
    </lineage>
</organism>
<dbReference type="PATRIC" id="fig|322095.3.peg.2048"/>
<feature type="transmembrane region" description="Helical" evidence="1">
    <location>
        <begin position="64"/>
        <end position="81"/>
    </location>
</feature>
<dbReference type="RefSeq" id="WP_009432976.1">
    <property type="nucleotide sequence ID" value="NZ_KQ960466.1"/>
</dbReference>
<keyword evidence="3" id="KW-1185">Reference proteome</keyword>
<gene>
    <name evidence="2" type="ORF">HMPREF3185_02078</name>
</gene>
<name>A0A134B075_9PORP</name>
<keyword evidence="1" id="KW-1133">Transmembrane helix</keyword>
<feature type="transmembrane region" description="Helical" evidence="1">
    <location>
        <begin position="30"/>
        <end position="52"/>
    </location>
</feature>
<dbReference type="Pfam" id="PF19617">
    <property type="entry name" value="DUF6122"/>
    <property type="match status" value="1"/>
</dbReference>
<comment type="caution">
    <text evidence="2">The sequence shown here is derived from an EMBL/GenBank/DDBJ whole genome shotgun (WGS) entry which is preliminary data.</text>
</comment>
<dbReference type="AlphaFoldDB" id="A0A134B075"/>
<reference evidence="3" key="1">
    <citation type="submission" date="2016-01" db="EMBL/GenBank/DDBJ databases">
        <authorList>
            <person name="Mitreva M."/>
            <person name="Pepin K.H."/>
            <person name="Mihindukulasuriya K.A."/>
            <person name="Fulton R."/>
            <person name="Fronick C."/>
            <person name="O'Laughlin M."/>
            <person name="Miner T."/>
            <person name="Herter B."/>
            <person name="Rosa B.A."/>
            <person name="Cordes M."/>
            <person name="Tomlinson C."/>
            <person name="Wollam A."/>
            <person name="Palsikar V.B."/>
            <person name="Mardis E.R."/>
            <person name="Wilson R.K."/>
        </authorList>
    </citation>
    <scope>NUCLEOTIDE SEQUENCE [LARGE SCALE GENOMIC DNA]</scope>
    <source>
        <strain evidence="3">KA00683</strain>
    </source>
</reference>
<feature type="transmembrane region" description="Helical" evidence="1">
    <location>
        <begin position="6"/>
        <end position="23"/>
    </location>
</feature>
<feature type="transmembrane region" description="Helical" evidence="1">
    <location>
        <begin position="88"/>
        <end position="105"/>
    </location>
</feature>
<dbReference type="InterPro" id="IPR046125">
    <property type="entry name" value="DUF6122"/>
</dbReference>
<evidence type="ECO:0000313" key="3">
    <source>
        <dbReference type="Proteomes" id="UP000070224"/>
    </source>
</evidence>
<dbReference type="Proteomes" id="UP000070224">
    <property type="component" value="Unassembled WGS sequence"/>
</dbReference>
<keyword evidence="1" id="KW-0472">Membrane</keyword>
<keyword evidence="1" id="KW-0812">Transmembrane</keyword>
<accession>A0A134B075</accession>